<sequence length="119" mass="13650">MEIPEEKQELIQDDDVSLDADSLMDDSLICCSWLQLVYYFLCFILWGTIYMIFIKLEFGTVYFISSALILMYLNTRTGPKKPGEVSAYSVFNKDCVSIDGTLKAEQFEREIMFGPGSVR</sequence>
<dbReference type="EMBL" id="JABFTP020000185">
    <property type="protein sequence ID" value="KAL3288492.1"/>
    <property type="molecule type" value="Genomic_DNA"/>
</dbReference>
<keyword evidence="1" id="KW-1133">Transmembrane helix</keyword>
<evidence type="ECO:0000256" key="1">
    <source>
        <dbReference type="SAM" id="Phobius"/>
    </source>
</evidence>
<evidence type="ECO:0000313" key="4">
    <source>
        <dbReference type="Proteomes" id="UP001516400"/>
    </source>
</evidence>
<keyword evidence="1" id="KW-0812">Transmembrane</keyword>
<feature type="transmembrane region" description="Helical" evidence="1">
    <location>
        <begin position="52"/>
        <end position="73"/>
    </location>
</feature>
<keyword evidence="4" id="KW-1185">Reference proteome</keyword>
<protein>
    <recommendedName>
        <fullName evidence="2">SAYSvFN domain-containing protein</fullName>
    </recommendedName>
</protein>
<dbReference type="InterPro" id="IPR039159">
    <property type="entry name" value="SAYSD1"/>
</dbReference>
<accession>A0ABD2PCR4</accession>
<keyword evidence="1" id="KW-0472">Membrane</keyword>
<gene>
    <name evidence="3" type="ORF">HHI36_002934</name>
</gene>
<feature type="domain" description="SAYSvFN" evidence="2">
    <location>
        <begin position="43"/>
        <end position="111"/>
    </location>
</feature>
<dbReference type="Proteomes" id="UP001516400">
    <property type="component" value="Unassembled WGS sequence"/>
</dbReference>
<dbReference type="Pfam" id="PF10260">
    <property type="entry name" value="SAYSvFN"/>
    <property type="match status" value="1"/>
</dbReference>
<organism evidence="3 4">
    <name type="scientific">Cryptolaemus montrouzieri</name>
    <dbReference type="NCBI Taxonomy" id="559131"/>
    <lineage>
        <taxon>Eukaryota</taxon>
        <taxon>Metazoa</taxon>
        <taxon>Ecdysozoa</taxon>
        <taxon>Arthropoda</taxon>
        <taxon>Hexapoda</taxon>
        <taxon>Insecta</taxon>
        <taxon>Pterygota</taxon>
        <taxon>Neoptera</taxon>
        <taxon>Endopterygota</taxon>
        <taxon>Coleoptera</taxon>
        <taxon>Polyphaga</taxon>
        <taxon>Cucujiformia</taxon>
        <taxon>Coccinelloidea</taxon>
        <taxon>Coccinellidae</taxon>
        <taxon>Scymninae</taxon>
        <taxon>Scymnini</taxon>
        <taxon>Cryptolaemus</taxon>
    </lineage>
</organism>
<reference evidence="3 4" key="1">
    <citation type="journal article" date="2021" name="BMC Biol.">
        <title>Horizontally acquired antibacterial genes associated with adaptive radiation of ladybird beetles.</title>
        <authorList>
            <person name="Li H.S."/>
            <person name="Tang X.F."/>
            <person name="Huang Y.H."/>
            <person name="Xu Z.Y."/>
            <person name="Chen M.L."/>
            <person name="Du X.Y."/>
            <person name="Qiu B.Y."/>
            <person name="Chen P.T."/>
            <person name="Zhang W."/>
            <person name="Slipinski A."/>
            <person name="Escalona H.E."/>
            <person name="Waterhouse R.M."/>
            <person name="Zwick A."/>
            <person name="Pang H."/>
        </authorList>
    </citation>
    <scope>NUCLEOTIDE SEQUENCE [LARGE SCALE GENOMIC DNA]</scope>
    <source>
        <strain evidence="3">SYSU2018</strain>
    </source>
</reference>
<dbReference type="AlphaFoldDB" id="A0ABD2PCR4"/>
<feature type="transmembrane region" description="Helical" evidence="1">
    <location>
        <begin position="27"/>
        <end position="46"/>
    </location>
</feature>
<dbReference type="PANTHER" id="PTHR13527">
    <property type="entry name" value="SAYSVFN DOMAIN-CONTAINING PROTEIN 1"/>
    <property type="match status" value="1"/>
</dbReference>
<name>A0ABD2PCR4_9CUCU</name>
<proteinExistence type="predicted"/>
<dbReference type="PANTHER" id="PTHR13527:SF0">
    <property type="entry name" value="SAYSVFN DOMAIN-CONTAINING PROTEIN 1"/>
    <property type="match status" value="1"/>
</dbReference>
<comment type="caution">
    <text evidence="3">The sequence shown here is derived from an EMBL/GenBank/DDBJ whole genome shotgun (WGS) entry which is preliminary data.</text>
</comment>
<evidence type="ECO:0000259" key="2">
    <source>
        <dbReference type="Pfam" id="PF10260"/>
    </source>
</evidence>
<dbReference type="InterPro" id="IPR019387">
    <property type="entry name" value="SAYSvFN_dom"/>
</dbReference>
<evidence type="ECO:0000313" key="3">
    <source>
        <dbReference type="EMBL" id="KAL3288492.1"/>
    </source>
</evidence>